<sequence length="277" mass="29780">MGQRVRKPARSRRSSRRRFLKLATLGGAGLVADALLPMQALASAAELQALRQSICSAEAQLAPIVQELFAAGMPLHLPAPPIPAFRLDQLREQARNIAIQLCDDLRPHSPEFLQQLIAPEFLPMARMATSYGASLVPTTAEIQTHLFAPAVLAGADLGCAGWVVMGVLISALTGLATADVKGIINAIMEGDVLKYLDEMVEAIRKDDMKKARGALRNVLEAIGAALKKLGGEMVEKIIQAVAKKLAAGWFSFGLFVVAFIMACYDNWDDIKTHILGG</sequence>
<dbReference type="NCBIfam" id="TIGR01409">
    <property type="entry name" value="TAT_signal_seq"/>
    <property type="match status" value="1"/>
</dbReference>
<dbReference type="EMBL" id="DSQF01000006">
    <property type="protein sequence ID" value="HGZ42579.1"/>
    <property type="molecule type" value="Genomic_DNA"/>
</dbReference>
<keyword evidence="1" id="KW-1133">Transmembrane helix</keyword>
<keyword evidence="1" id="KW-0812">Transmembrane</keyword>
<dbReference type="AlphaFoldDB" id="A0A832I0S0"/>
<comment type="caution">
    <text evidence="2">The sequence shown here is derived from an EMBL/GenBank/DDBJ whole genome shotgun (WGS) entry which is preliminary data.</text>
</comment>
<feature type="transmembrane region" description="Helical" evidence="1">
    <location>
        <begin position="246"/>
        <end position="264"/>
    </location>
</feature>
<gene>
    <name evidence="2" type="ORF">ENR23_03980</name>
</gene>
<protein>
    <submittedName>
        <fullName evidence="2">Twin-arginine translocation signal domain-containing protein</fullName>
    </submittedName>
</protein>
<keyword evidence="1" id="KW-0472">Membrane</keyword>
<accession>A0A832I0S0</accession>
<reference evidence="2" key="1">
    <citation type="journal article" date="2020" name="mSystems">
        <title>Genome- and Community-Level Interaction Insights into Carbon Utilization and Element Cycling Functions of Hydrothermarchaeota in Hydrothermal Sediment.</title>
        <authorList>
            <person name="Zhou Z."/>
            <person name="Liu Y."/>
            <person name="Xu W."/>
            <person name="Pan J."/>
            <person name="Luo Z.H."/>
            <person name="Li M."/>
        </authorList>
    </citation>
    <scope>NUCLEOTIDE SEQUENCE [LARGE SCALE GENOMIC DNA]</scope>
    <source>
        <strain evidence="2">SpSt-381</strain>
    </source>
</reference>
<dbReference type="InterPro" id="IPR006311">
    <property type="entry name" value="TAT_signal"/>
</dbReference>
<evidence type="ECO:0000256" key="1">
    <source>
        <dbReference type="SAM" id="Phobius"/>
    </source>
</evidence>
<dbReference type="InterPro" id="IPR019546">
    <property type="entry name" value="TAT_signal_bac_arc"/>
</dbReference>
<name>A0A832I0S0_UNCEI</name>
<organism evidence="2">
    <name type="scientific">Eiseniibacteriota bacterium</name>
    <dbReference type="NCBI Taxonomy" id="2212470"/>
    <lineage>
        <taxon>Bacteria</taxon>
        <taxon>Candidatus Eiseniibacteriota</taxon>
    </lineage>
</organism>
<evidence type="ECO:0000313" key="2">
    <source>
        <dbReference type="EMBL" id="HGZ42579.1"/>
    </source>
</evidence>
<dbReference type="PROSITE" id="PS51318">
    <property type="entry name" value="TAT"/>
    <property type="match status" value="1"/>
</dbReference>
<proteinExistence type="predicted"/>